<protein>
    <recommendedName>
        <fullName evidence="6">Hsp70-interacting protein N-terminal domain-containing protein</fullName>
    </recommendedName>
</protein>
<sequence>MDPKSAGDLQALLSLYKQNPTLLRAKQLSFLRDSLDSMGDIISGFQRIEAFPLRLRKEEGKPADQPTSDESDLEMEEEGVIKPDEDDPQEMGDENLEMTNDMKTEAEQKKEEAYAALEEGELQNAIDLFTEAIKLNPKSSHLYANRASIFVRMQKPNAAIRDCNKASELNPEDGQAYKWRGKAHMLLGHWEEAAEDLALGCIWDYDDDTNALLKEVQPKALKMVEHHTKHNRRRTLKKIQKIQERLDWTKYILEEQERAQTGENTWQWMVRICRRYLDFFMAVIDPRIILAWLDVTWNPENISKYRGNHKFMKFIGQVE</sequence>
<dbReference type="InterPro" id="IPR034649">
    <property type="entry name" value="Hip_N"/>
</dbReference>
<feature type="repeat" description="TPR" evidence="4">
    <location>
        <begin position="106"/>
        <end position="139"/>
    </location>
</feature>
<dbReference type="GO" id="GO:0030544">
    <property type="term" value="F:Hsp70 protein binding"/>
    <property type="evidence" value="ECO:0007669"/>
    <property type="project" value="TreeGrafter"/>
</dbReference>
<proteinExistence type="inferred from homology"/>
<gene>
    <name evidence="8" type="primary">LOC110088195</name>
</gene>
<dbReference type="SUPFAM" id="SSF48452">
    <property type="entry name" value="TPR-like"/>
    <property type="match status" value="1"/>
</dbReference>
<dbReference type="InParanoid" id="A0A6J0UZC3"/>
<evidence type="ECO:0000256" key="5">
    <source>
        <dbReference type="SAM" id="MobiDB-lite"/>
    </source>
</evidence>
<accession>A0A6J0UZC3</accession>
<organism evidence="7 8">
    <name type="scientific">Pogona vitticeps</name>
    <name type="common">central bearded dragon</name>
    <dbReference type="NCBI Taxonomy" id="103695"/>
    <lineage>
        <taxon>Eukaryota</taxon>
        <taxon>Metazoa</taxon>
        <taxon>Chordata</taxon>
        <taxon>Craniata</taxon>
        <taxon>Vertebrata</taxon>
        <taxon>Euteleostomi</taxon>
        <taxon>Lepidosauria</taxon>
        <taxon>Squamata</taxon>
        <taxon>Bifurcata</taxon>
        <taxon>Unidentata</taxon>
        <taxon>Episquamata</taxon>
        <taxon>Toxicofera</taxon>
        <taxon>Iguania</taxon>
        <taxon>Acrodonta</taxon>
        <taxon>Agamidae</taxon>
        <taxon>Amphibolurinae</taxon>
        <taxon>Pogona</taxon>
    </lineage>
</organism>
<keyword evidence="7" id="KW-1185">Reference proteome</keyword>
<feature type="region of interest" description="Disordered" evidence="5">
    <location>
        <begin position="56"/>
        <end position="94"/>
    </location>
</feature>
<evidence type="ECO:0000256" key="1">
    <source>
        <dbReference type="ARBA" id="ARBA00009015"/>
    </source>
</evidence>
<feature type="repeat" description="TPR" evidence="4">
    <location>
        <begin position="140"/>
        <end position="173"/>
    </location>
</feature>
<dbReference type="PROSITE" id="PS50005">
    <property type="entry name" value="TPR"/>
    <property type="match status" value="2"/>
</dbReference>
<reference evidence="8" key="1">
    <citation type="submission" date="2025-08" db="UniProtKB">
        <authorList>
            <consortium name="RefSeq"/>
        </authorList>
    </citation>
    <scope>IDENTIFICATION</scope>
</reference>
<dbReference type="Gene3D" id="1.25.40.10">
    <property type="entry name" value="Tetratricopeptide repeat domain"/>
    <property type="match status" value="1"/>
</dbReference>
<dbReference type="InterPro" id="IPR011990">
    <property type="entry name" value="TPR-like_helical_dom_sf"/>
</dbReference>
<dbReference type="PANTHER" id="PTHR45883:SF2">
    <property type="entry name" value="HSC70-INTERACTING PROTEIN"/>
    <property type="match status" value="1"/>
</dbReference>
<dbReference type="OrthoDB" id="533763at2759"/>
<dbReference type="Pfam" id="PF13432">
    <property type="entry name" value="TPR_16"/>
    <property type="match status" value="1"/>
</dbReference>
<dbReference type="Pfam" id="PF13181">
    <property type="entry name" value="TPR_8"/>
    <property type="match status" value="1"/>
</dbReference>
<keyword evidence="2" id="KW-0677">Repeat</keyword>
<evidence type="ECO:0000256" key="3">
    <source>
        <dbReference type="ARBA" id="ARBA00022803"/>
    </source>
</evidence>
<dbReference type="KEGG" id="pvt:110088195"/>
<dbReference type="Proteomes" id="UP001652642">
    <property type="component" value="Chromosome 6"/>
</dbReference>
<evidence type="ECO:0000259" key="6">
    <source>
        <dbReference type="Pfam" id="PF18253"/>
    </source>
</evidence>
<dbReference type="GO" id="GO:0046983">
    <property type="term" value="F:protein dimerization activity"/>
    <property type="evidence" value="ECO:0007669"/>
    <property type="project" value="InterPro"/>
</dbReference>
<evidence type="ECO:0000313" key="8">
    <source>
        <dbReference type="RefSeq" id="XP_020666016.1"/>
    </source>
</evidence>
<feature type="compositionally biased region" description="Acidic residues" evidence="5">
    <location>
        <begin position="67"/>
        <end position="94"/>
    </location>
</feature>
<comment type="similarity">
    <text evidence="1">Belongs to the FAM10 family.</text>
</comment>
<dbReference type="Gene3D" id="6.10.250.3420">
    <property type="match status" value="1"/>
</dbReference>
<dbReference type="InterPro" id="IPR019734">
    <property type="entry name" value="TPR_rpt"/>
</dbReference>
<dbReference type="SMART" id="SM00028">
    <property type="entry name" value="TPR"/>
    <property type="match status" value="2"/>
</dbReference>
<dbReference type="AlphaFoldDB" id="A0A6J0UZC3"/>
<evidence type="ECO:0000313" key="7">
    <source>
        <dbReference type="Proteomes" id="UP001652642"/>
    </source>
</evidence>
<evidence type="ECO:0000256" key="2">
    <source>
        <dbReference type="ARBA" id="ARBA00022737"/>
    </source>
</evidence>
<dbReference type="GeneID" id="110088195"/>
<evidence type="ECO:0000256" key="4">
    <source>
        <dbReference type="PROSITE-ProRule" id="PRU00339"/>
    </source>
</evidence>
<dbReference type="FunFam" id="1.25.40.10:FF:000112">
    <property type="entry name" value="FAM10 family protein"/>
    <property type="match status" value="1"/>
</dbReference>
<dbReference type="RefSeq" id="XP_020666016.1">
    <property type="nucleotide sequence ID" value="XM_020810357.2"/>
</dbReference>
<keyword evidence="3 4" id="KW-0802">TPR repeat</keyword>
<dbReference type="Pfam" id="PF18253">
    <property type="entry name" value="HipN"/>
    <property type="match status" value="1"/>
</dbReference>
<dbReference type="PANTHER" id="PTHR45883">
    <property type="entry name" value="HSC70-INTERACTING PROTEIN"/>
    <property type="match status" value="1"/>
</dbReference>
<feature type="domain" description="Hsp70-interacting protein N-terminal" evidence="6">
    <location>
        <begin position="2"/>
        <end position="39"/>
    </location>
</feature>
<name>A0A6J0UZC3_9SAUR</name>